<keyword evidence="2" id="KW-1185">Reference proteome</keyword>
<dbReference type="STRING" id="930131.SAMN05216389_10173"/>
<reference evidence="1 2" key="1">
    <citation type="submission" date="2016-10" db="EMBL/GenBank/DDBJ databases">
        <authorList>
            <person name="de Groot N.N."/>
        </authorList>
    </citation>
    <scope>NUCLEOTIDE SEQUENCE [LARGE SCALE GENOMIC DNA]</scope>
    <source>
        <strain evidence="1 2">IBRC-M 10780</strain>
    </source>
</reference>
<proteinExistence type="predicted"/>
<dbReference type="EMBL" id="FOHE01000001">
    <property type="protein sequence ID" value="SES61993.1"/>
    <property type="molecule type" value="Genomic_DNA"/>
</dbReference>
<dbReference type="Proteomes" id="UP000198618">
    <property type="component" value="Unassembled WGS sequence"/>
</dbReference>
<protein>
    <submittedName>
        <fullName evidence="1">Predicted house-cleaning noncanonical NTP pyrophosphatase, all-alpha NTP-PPase (MazG) superfamily</fullName>
    </submittedName>
</protein>
<name>A0A1H9Y052_9BACI</name>
<accession>A0A1H9Y052</accession>
<organism evidence="1 2">
    <name type="scientific">Oceanobacillus limi</name>
    <dbReference type="NCBI Taxonomy" id="930131"/>
    <lineage>
        <taxon>Bacteria</taxon>
        <taxon>Bacillati</taxon>
        <taxon>Bacillota</taxon>
        <taxon>Bacilli</taxon>
        <taxon>Bacillales</taxon>
        <taxon>Bacillaceae</taxon>
        <taxon>Oceanobacillus</taxon>
    </lineage>
</organism>
<dbReference type="InterPro" id="IPR038735">
    <property type="entry name" value="MSMEG_1276-like_NTP-PPase_dom"/>
</dbReference>
<gene>
    <name evidence="1" type="ORF">SAMN05216389_10173</name>
</gene>
<dbReference type="AlphaFoldDB" id="A0A1H9Y052"/>
<dbReference type="SUPFAM" id="SSF101386">
    <property type="entry name" value="all-alpha NTP pyrophosphatases"/>
    <property type="match status" value="1"/>
</dbReference>
<evidence type="ECO:0000313" key="2">
    <source>
        <dbReference type="Proteomes" id="UP000198618"/>
    </source>
</evidence>
<dbReference type="RefSeq" id="WP_090865646.1">
    <property type="nucleotide sequence ID" value="NZ_FOHE01000001.1"/>
</dbReference>
<dbReference type="CDD" id="cd11532">
    <property type="entry name" value="NTP-PPase_COG4997"/>
    <property type="match status" value="1"/>
</dbReference>
<sequence>MPVYKKLVRDLIPQIIEKSGKQFKTKTLNEHEYETALKEKLQEEVTEYVDAETDHDRLEELADILELIHALAYSHGASFEQIESIRKDKVEKRGAYHDRIYLIEVQDDE</sequence>
<evidence type="ECO:0000313" key="1">
    <source>
        <dbReference type="EMBL" id="SES61993.1"/>
    </source>
</evidence>
<dbReference type="OrthoDB" id="9813491at2"/>